<dbReference type="STRING" id="1674920.ACR52_05100"/>
<gene>
    <name evidence="1" type="ORF">ACR52_05100</name>
</gene>
<organism evidence="1 2">
    <name type="scientific">Pseudomonas fildesensis</name>
    <dbReference type="NCBI Taxonomy" id="1674920"/>
    <lineage>
        <taxon>Bacteria</taxon>
        <taxon>Pseudomonadati</taxon>
        <taxon>Pseudomonadota</taxon>
        <taxon>Gammaproteobacteria</taxon>
        <taxon>Pseudomonadales</taxon>
        <taxon>Pseudomonadaceae</taxon>
        <taxon>Pseudomonas</taxon>
    </lineage>
</organism>
<name>A0A0J8G336_9PSED</name>
<dbReference type="PROSITE" id="PS51257">
    <property type="entry name" value="PROKAR_LIPOPROTEIN"/>
    <property type="match status" value="1"/>
</dbReference>
<dbReference type="AlphaFoldDB" id="A0A0J8G336"/>
<dbReference type="EMBL" id="LFMW01000002">
    <property type="protein sequence ID" value="KMT56962.1"/>
    <property type="molecule type" value="Genomic_DNA"/>
</dbReference>
<dbReference type="RefSeq" id="WP_048721148.1">
    <property type="nucleotide sequence ID" value="NZ_LFMW01000002.1"/>
</dbReference>
<protein>
    <recommendedName>
        <fullName evidence="3">Lipoprotein</fullName>
    </recommendedName>
</protein>
<evidence type="ECO:0008006" key="3">
    <source>
        <dbReference type="Google" id="ProtNLM"/>
    </source>
</evidence>
<accession>A0A0J8G336</accession>
<sequence length="195" mass="21733">MSWKPKAIFAAVALSTLLVGCTTGRYDGTRPPDPTKAIIVGSITEGFLTQPHGLMVHIRKVGERYTTVPLDTMSAEDDEPSPNRLGNLFMYEVPAGNYEIYQWNYRYYRGETQPRANPVIFSVKAGETAYIGDFAANALTFCLSNVNNADTTVPALKRKYPVLDGRTVQNLTDRTKFEPWPDSDARDLGRGLCKF</sequence>
<proteinExistence type="predicted"/>
<evidence type="ECO:0000313" key="2">
    <source>
        <dbReference type="Proteomes" id="UP000037551"/>
    </source>
</evidence>
<dbReference type="PATRIC" id="fig|1674920.3.peg.1732"/>
<evidence type="ECO:0000313" key="1">
    <source>
        <dbReference type="EMBL" id="KMT56962.1"/>
    </source>
</evidence>
<comment type="caution">
    <text evidence="1">The sequence shown here is derived from an EMBL/GenBank/DDBJ whole genome shotgun (WGS) entry which is preliminary data.</text>
</comment>
<reference evidence="1 2" key="1">
    <citation type="submission" date="2015-06" db="EMBL/GenBank/DDBJ databases">
        <title>Draft genome sequence of an Antarctic Pseudomonas sp. strain KG01 with full potential for biotechnological applications.</title>
        <authorList>
            <person name="Pavlov M.S."/>
            <person name="Lira F."/>
            <person name="Martinez J.L."/>
            <person name="Marshall S.H."/>
        </authorList>
    </citation>
    <scope>NUCLEOTIDE SEQUENCE [LARGE SCALE GENOMIC DNA]</scope>
    <source>
        <strain evidence="1 2">KG01</strain>
    </source>
</reference>
<dbReference type="Proteomes" id="UP000037551">
    <property type="component" value="Unassembled WGS sequence"/>
</dbReference>
<keyword evidence="2" id="KW-1185">Reference proteome</keyword>
<dbReference type="OrthoDB" id="6842666at2"/>